<dbReference type="Proteomes" id="UP000076532">
    <property type="component" value="Unassembled WGS sequence"/>
</dbReference>
<evidence type="ECO:0000256" key="2">
    <source>
        <dbReference type="SAM" id="SignalP"/>
    </source>
</evidence>
<gene>
    <name evidence="3" type="ORF">FIBSPDRAFT_944270</name>
</gene>
<dbReference type="EMBL" id="KV417486">
    <property type="protein sequence ID" value="KZP32197.1"/>
    <property type="molecule type" value="Genomic_DNA"/>
</dbReference>
<feature type="compositionally biased region" description="Basic and acidic residues" evidence="1">
    <location>
        <begin position="64"/>
        <end position="73"/>
    </location>
</feature>
<feature type="compositionally biased region" description="Basic and acidic residues" evidence="1">
    <location>
        <begin position="38"/>
        <end position="56"/>
    </location>
</feature>
<sequence length="80" mass="8565">MFSSKILLSLALFVSFAVAAPVAAVERDGGGQPTYYIKGDHIERGQSGSKDYRRDGGGSPDYWIKGDHVERDQGGGAKGY</sequence>
<organism evidence="3 4">
    <name type="scientific">Athelia psychrophila</name>
    <dbReference type="NCBI Taxonomy" id="1759441"/>
    <lineage>
        <taxon>Eukaryota</taxon>
        <taxon>Fungi</taxon>
        <taxon>Dikarya</taxon>
        <taxon>Basidiomycota</taxon>
        <taxon>Agaricomycotina</taxon>
        <taxon>Agaricomycetes</taxon>
        <taxon>Agaricomycetidae</taxon>
        <taxon>Atheliales</taxon>
        <taxon>Atheliaceae</taxon>
        <taxon>Athelia</taxon>
    </lineage>
</organism>
<evidence type="ECO:0000313" key="4">
    <source>
        <dbReference type="Proteomes" id="UP000076532"/>
    </source>
</evidence>
<reference evidence="3 4" key="1">
    <citation type="journal article" date="2016" name="Mol. Biol. Evol.">
        <title>Comparative Genomics of Early-Diverging Mushroom-Forming Fungi Provides Insights into the Origins of Lignocellulose Decay Capabilities.</title>
        <authorList>
            <person name="Nagy L.G."/>
            <person name="Riley R."/>
            <person name="Tritt A."/>
            <person name="Adam C."/>
            <person name="Daum C."/>
            <person name="Floudas D."/>
            <person name="Sun H."/>
            <person name="Yadav J.S."/>
            <person name="Pangilinan J."/>
            <person name="Larsson K.H."/>
            <person name="Matsuura K."/>
            <person name="Barry K."/>
            <person name="Labutti K."/>
            <person name="Kuo R."/>
            <person name="Ohm R.A."/>
            <person name="Bhattacharya S.S."/>
            <person name="Shirouzu T."/>
            <person name="Yoshinaga Y."/>
            <person name="Martin F.M."/>
            <person name="Grigoriev I.V."/>
            <person name="Hibbett D.S."/>
        </authorList>
    </citation>
    <scope>NUCLEOTIDE SEQUENCE [LARGE SCALE GENOMIC DNA]</scope>
    <source>
        <strain evidence="3 4">CBS 109695</strain>
    </source>
</reference>
<feature type="region of interest" description="Disordered" evidence="1">
    <location>
        <begin position="27"/>
        <end position="80"/>
    </location>
</feature>
<keyword evidence="2" id="KW-0732">Signal</keyword>
<evidence type="ECO:0000256" key="1">
    <source>
        <dbReference type="SAM" id="MobiDB-lite"/>
    </source>
</evidence>
<accession>A0A166UZP7</accession>
<feature type="signal peptide" evidence="2">
    <location>
        <begin position="1"/>
        <end position="19"/>
    </location>
</feature>
<feature type="chain" id="PRO_5007880893" evidence="2">
    <location>
        <begin position="20"/>
        <end position="80"/>
    </location>
</feature>
<proteinExistence type="predicted"/>
<evidence type="ECO:0000313" key="3">
    <source>
        <dbReference type="EMBL" id="KZP32197.1"/>
    </source>
</evidence>
<name>A0A166UZP7_9AGAM</name>
<protein>
    <submittedName>
        <fullName evidence="3">Uncharacterized protein</fullName>
    </submittedName>
</protein>
<dbReference type="AlphaFoldDB" id="A0A166UZP7"/>
<keyword evidence="4" id="KW-1185">Reference proteome</keyword>